<sequence length="271" mass="28553">MTRVIAFFDVDETLLAAKSMVSFWNFRSAGRTGGPRATLRTTGADRATLNRAYFEHFAGVPAARLEEEVRHWYAAYRRGPEAFLSQVLGALIAHHGAGHDIALVSGSSTALLAPVAEEVGAHHVLATEQLTDAAGVLTGAVRRSVIGPVKEELMADLLDRTGVRARDCYAYADHAGDLPMLAMVGHPAVVGDDPVLTRHGKAAGWRFLTTRRGPAPTARGELVPTGRGGPAPTSGSSVATGTGALLTARRKPTARTAAGPWEGMVAAARYI</sequence>
<dbReference type="InterPro" id="IPR023214">
    <property type="entry name" value="HAD_sf"/>
</dbReference>
<protein>
    <submittedName>
        <fullName evidence="6">HAD-IB family hydrolase</fullName>
    </submittedName>
</protein>
<dbReference type="InterPro" id="IPR006385">
    <property type="entry name" value="HAD_hydro_SerB1"/>
</dbReference>
<evidence type="ECO:0000256" key="5">
    <source>
        <dbReference type="SAM" id="MobiDB-lite"/>
    </source>
</evidence>
<evidence type="ECO:0000313" key="7">
    <source>
        <dbReference type="Proteomes" id="UP001501371"/>
    </source>
</evidence>
<dbReference type="Gene3D" id="3.40.50.1000">
    <property type="entry name" value="HAD superfamily/HAD-like"/>
    <property type="match status" value="1"/>
</dbReference>
<dbReference type="InterPro" id="IPR036412">
    <property type="entry name" value="HAD-like_sf"/>
</dbReference>
<comment type="similarity">
    <text evidence="1">Belongs to the HAD-like hydrolase superfamily. SerB family.</text>
</comment>
<evidence type="ECO:0000256" key="1">
    <source>
        <dbReference type="ARBA" id="ARBA00009184"/>
    </source>
</evidence>
<organism evidence="6 7">
    <name type="scientific">Streptomyces hebeiensis</name>
    <dbReference type="NCBI Taxonomy" id="229486"/>
    <lineage>
        <taxon>Bacteria</taxon>
        <taxon>Bacillati</taxon>
        <taxon>Actinomycetota</taxon>
        <taxon>Actinomycetes</taxon>
        <taxon>Kitasatosporales</taxon>
        <taxon>Streptomycetaceae</taxon>
        <taxon>Streptomyces</taxon>
    </lineage>
</organism>
<name>A0ABP4FV33_9ACTN</name>
<reference evidence="7" key="1">
    <citation type="journal article" date="2019" name="Int. J. Syst. Evol. Microbiol.">
        <title>The Global Catalogue of Microorganisms (GCM) 10K type strain sequencing project: providing services to taxonomists for standard genome sequencing and annotation.</title>
        <authorList>
            <consortium name="The Broad Institute Genomics Platform"/>
            <consortium name="The Broad Institute Genome Sequencing Center for Infectious Disease"/>
            <person name="Wu L."/>
            <person name="Ma J."/>
        </authorList>
    </citation>
    <scope>NUCLEOTIDE SEQUENCE [LARGE SCALE GENOMIC DNA]</scope>
    <source>
        <strain evidence="7">JCM 12696</strain>
    </source>
</reference>
<keyword evidence="4" id="KW-0460">Magnesium</keyword>
<keyword evidence="7" id="KW-1185">Reference proteome</keyword>
<dbReference type="SUPFAM" id="SSF56784">
    <property type="entry name" value="HAD-like"/>
    <property type="match status" value="1"/>
</dbReference>
<keyword evidence="3 6" id="KW-0378">Hydrolase</keyword>
<gene>
    <name evidence="6" type="ORF">GCM10009654_62300</name>
</gene>
<dbReference type="RefSeq" id="WP_344284047.1">
    <property type="nucleotide sequence ID" value="NZ_BAAAKV010000085.1"/>
</dbReference>
<keyword evidence="2" id="KW-0479">Metal-binding</keyword>
<dbReference type="NCBIfam" id="TIGR01490">
    <property type="entry name" value="HAD-SF-IB-hyp1"/>
    <property type="match status" value="1"/>
</dbReference>
<dbReference type="PANTHER" id="PTHR43344">
    <property type="entry name" value="PHOSPHOSERINE PHOSPHATASE"/>
    <property type="match status" value="1"/>
</dbReference>
<dbReference type="EMBL" id="BAAAKV010000085">
    <property type="protein sequence ID" value="GAA1196916.1"/>
    <property type="molecule type" value="Genomic_DNA"/>
</dbReference>
<accession>A0ABP4FV33</accession>
<evidence type="ECO:0000313" key="6">
    <source>
        <dbReference type="EMBL" id="GAA1196916.1"/>
    </source>
</evidence>
<dbReference type="Gene3D" id="1.20.1440.100">
    <property type="entry name" value="SG protein - dephosphorylation function"/>
    <property type="match status" value="1"/>
</dbReference>
<dbReference type="GO" id="GO:0016787">
    <property type="term" value="F:hydrolase activity"/>
    <property type="evidence" value="ECO:0007669"/>
    <property type="project" value="UniProtKB-KW"/>
</dbReference>
<feature type="region of interest" description="Disordered" evidence="5">
    <location>
        <begin position="211"/>
        <end position="239"/>
    </location>
</feature>
<comment type="caution">
    <text evidence="6">The sequence shown here is derived from an EMBL/GenBank/DDBJ whole genome shotgun (WGS) entry which is preliminary data.</text>
</comment>
<dbReference type="PANTHER" id="PTHR43344:SF13">
    <property type="entry name" value="PHOSPHATASE RV3661-RELATED"/>
    <property type="match status" value="1"/>
</dbReference>
<evidence type="ECO:0000256" key="2">
    <source>
        <dbReference type="ARBA" id="ARBA00022723"/>
    </source>
</evidence>
<dbReference type="Pfam" id="PF12710">
    <property type="entry name" value="HAD"/>
    <property type="match status" value="1"/>
</dbReference>
<dbReference type="NCBIfam" id="TIGR01488">
    <property type="entry name" value="HAD-SF-IB"/>
    <property type="match status" value="1"/>
</dbReference>
<dbReference type="Proteomes" id="UP001501371">
    <property type="component" value="Unassembled WGS sequence"/>
</dbReference>
<dbReference type="InterPro" id="IPR050582">
    <property type="entry name" value="HAD-like_SerB"/>
</dbReference>
<evidence type="ECO:0000256" key="4">
    <source>
        <dbReference type="ARBA" id="ARBA00022842"/>
    </source>
</evidence>
<proteinExistence type="inferred from homology"/>
<evidence type="ECO:0000256" key="3">
    <source>
        <dbReference type="ARBA" id="ARBA00022801"/>
    </source>
</evidence>